<accession>A0A0E1W0S5</accession>
<dbReference type="GO" id="GO:0016020">
    <property type="term" value="C:membrane"/>
    <property type="evidence" value="ECO:0007669"/>
    <property type="project" value="UniProtKB-SubCell"/>
</dbReference>
<reference evidence="7" key="1">
    <citation type="submission" date="2009-05" db="EMBL/GenBank/DDBJ databases">
        <authorList>
            <person name="Harkins D.M."/>
            <person name="DeShazer D."/>
            <person name="Woods D.E."/>
            <person name="Brinkac L.M."/>
            <person name="Brown K.A."/>
            <person name="Hung G.C."/>
            <person name="Tuanyok A."/>
            <person name="Zhang B."/>
            <person name="Nierman W.C."/>
        </authorList>
    </citation>
    <scope>NUCLEOTIDE SEQUENCE [LARGE SCALE GENOMIC DNA]</scope>
    <source>
        <strain evidence="7">1710a</strain>
    </source>
</reference>
<evidence type="ECO:0000313" key="7">
    <source>
        <dbReference type="EMBL" id="EET05886.1"/>
    </source>
</evidence>
<dbReference type="AlphaFoldDB" id="A0A0E1W0S5"/>
<name>A0A0E1W0S5_BURPE</name>
<dbReference type="Proteomes" id="UP000001812">
    <property type="component" value="Chromosome II"/>
</dbReference>
<gene>
    <name evidence="7" type="ORF">BURPS1710A_A1868</name>
</gene>
<dbReference type="EMBL" id="CM000833">
    <property type="protein sequence ID" value="EET05886.1"/>
    <property type="molecule type" value="Genomic_DNA"/>
</dbReference>
<feature type="transmembrane region" description="Helical" evidence="5">
    <location>
        <begin position="44"/>
        <end position="63"/>
    </location>
</feature>
<feature type="transmembrane region" description="Helical" evidence="5">
    <location>
        <begin position="266"/>
        <end position="285"/>
    </location>
</feature>
<keyword evidence="3 5" id="KW-1133">Transmembrane helix</keyword>
<organism evidence="7">
    <name type="scientific">Burkholderia pseudomallei 1710a</name>
    <dbReference type="NCBI Taxonomy" id="320371"/>
    <lineage>
        <taxon>Bacteria</taxon>
        <taxon>Pseudomonadati</taxon>
        <taxon>Pseudomonadota</taxon>
        <taxon>Betaproteobacteria</taxon>
        <taxon>Burkholderiales</taxon>
        <taxon>Burkholderiaceae</taxon>
        <taxon>Burkholderia</taxon>
        <taxon>pseudomallei group</taxon>
    </lineage>
</organism>
<feature type="transmembrane region" description="Helical" evidence="5">
    <location>
        <begin position="316"/>
        <end position="335"/>
    </location>
</feature>
<feature type="transmembrane region" description="Helical" evidence="5">
    <location>
        <begin position="116"/>
        <end position="134"/>
    </location>
</feature>
<evidence type="ECO:0000256" key="5">
    <source>
        <dbReference type="SAM" id="Phobius"/>
    </source>
</evidence>
<dbReference type="Pfam" id="PF13515">
    <property type="entry name" value="FUSC_2"/>
    <property type="match status" value="1"/>
</dbReference>
<keyword evidence="2 5" id="KW-0812">Transmembrane</keyword>
<evidence type="ECO:0000256" key="3">
    <source>
        <dbReference type="ARBA" id="ARBA00022989"/>
    </source>
</evidence>
<comment type="subcellular location">
    <subcellularLocation>
        <location evidence="1">Membrane</location>
        <topology evidence="1">Multi-pass membrane protein</topology>
    </subcellularLocation>
</comment>
<evidence type="ECO:0000256" key="2">
    <source>
        <dbReference type="ARBA" id="ARBA00022692"/>
    </source>
</evidence>
<keyword evidence="4 5" id="KW-0472">Membrane</keyword>
<sequence>MIRAARSALAARAGRAFDLPTLGRTLAVCAPTIALYGATGDARWLLASIATVSIAIAVERVGIAPLGALAQSAAIVAGFLSLSCALSAWPAFVAGCATLAAAAVALSRCGARLRSLGNFVFIPSLYLTCEAAAAHHSATRLVPYLGAAMLPAIALSGVQAWRNAPAAHRLHALARWRGARELGRPAASSDAAQAIVAVALAVAAAALLVEWRHIDNGQWAIWSAASVVTGDAATARVKLRDRGLGALAGVPLGLAAGHALPHGALVYTLATLASVLTLVAFRHYATGFGARCACIACASWVAQQSTAIAAERVVNVLAGGLIGIACVLATHWFATRPLTRRHNARANRRA</sequence>
<dbReference type="InterPro" id="IPR049453">
    <property type="entry name" value="Memb_transporter_dom"/>
</dbReference>
<feature type="transmembrane region" description="Helical" evidence="5">
    <location>
        <begin position="75"/>
        <end position="104"/>
    </location>
</feature>
<protein>
    <submittedName>
        <fullName evidence="7">Putative membrane protein</fullName>
    </submittedName>
</protein>
<dbReference type="HOGENOM" id="CLU_882414_0_0_4"/>
<dbReference type="RefSeq" id="WP_004529149.1">
    <property type="nucleotide sequence ID" value="NZ_CM000833.1"/>
</dbReference>
<evidence type="ECO:0000259" key="6">
    <source>
        <dbReference type="Pfam" id="PF13515"/>
    </source>
</evidence>
<feature type="transmembrane region" description="Helical" evidence="5">
    <location>
        <begin position="191"/>
        <end position="209"/>
    </location>
</feature>
<evidence type="ECO:0000256" key="4">
    <source>
        <dbReference type="ARBA" id="ARBA00023136"/>
    </source>
</evidence>
<proteinExistence type="predicted"/>
<feature type="transmembrane region" description="Helical" evidence="5">
    <location>
        <begin position="141"/>
        <end position="161"/>
    </location>
</feature>
<feature type="domain" description="Integral membrane bound transporter" evidence="6">
    <location>
        <begin position="205"/>
        <end position="326"/>
    </location>
</feature>
<evidence type="ECO:0000256" key="1">
    <source>
        <dbReference type="ARBA" id="ARBA00004141"/>
    </source>
</evidence>